<reference evidence="3" key="1">
    <citation type="submission" date="2017-09" db="EMBL/GenBank/DDBJ databases">
        <title>Contemporary evolution of a Lepidopteran species, Heliothis virescens, in response to modern agricultural practices.</title>
        <authorList>
            <person name="Fritz M.L."/>
            <person name="Deyonke A.M."/>
            <person name="Papanicolaou A."/>
            <person name="Micinski S."/>
            <person name="Westbrook J."/>
            <person name="Gould F."/>
        </authorList>
    </citation>
    <scope>NUCLEOTIDE SEQUENCE [LARGE SCALE GENOMIC DNA]</scope>
    <source>
        <strain evidence="3">HvINT-</strain>
        <tissue evidence="3">Whole body</tissue>
    </source>
</reference>
<sequence length="284" mass="32343">MTTGVPPTAFTPAADVMAISLSSRIPEFWDDQPRVWFMRVEATLSPQKLGDEARFELVVSKLPKEVIGKITDFLSKPPETGKFSALKTKLLTLFEDTRTRQIEKLIGEMELGDQKPSHLLCRMRDLARDKIPDDTLRVMWQAHLPPAVRAVLVVSETKDLDNLAVIADNVAEVTSPAQVSEVQREFKAQTQRTEDLNIATLTAELAKINARLTNIERSRSRTRRDVGVNRRFSRSNSRRRTPSSSNWLCDYHYRFRHRAQRCVPPCAWKTRNGQKNAENTGSEN</sequence>
<dbReference type="Pfam" id="PF23055">
    <property type="entry name" value="DUF7041"/>
    <property type="match status" value="1"/>
</dbReference>
<protein>
    <recommendedName>
        <fullName evidence="2">DUF7041 domain-containing protein</fullName>
    </recommendedName>
</protein>
<organism evidence="3">
    <name type="scientific">Heliothis virescens</name>
    <name type="common">Tobacco budworm moth</name>
    <dbReference type="NCBI Taxonomy" id="7102"/>
    <lineage>
        <taxon>Eukaryota</taxon>
        <taxon>Metazoa</taxon>
        <taxon>Ecdysozoa</taxon>
        <taxon>Arthropoda</taxon>
        <taxon>Hexapoda</taxon>
        <taxon>Insecta</taxon>
        <taxon>Pterygota</taxon>
        <taxon>Neoptera</taxon>
        <taxon>Endopterygota</taxon>
        <taxon>Lepidoptera</taxon>
        <taxon>Glossata</taxon>
        <taxon>Ditrysia</taxon>
        <taxon>Noctuoidea</taxon>
        <taxon>Noctuidae</taxon>
        <taxon>Heliothinae</taxon>
        <taxon>Heliothis</taxon>
    </lineage>
</organism>
<proteinExistence type="predicted"/>
<accession>A0A2A4JUK3</accession>
<dbReference type="EMBL" id="NWSH01000589">
    <property type="protein sequence ID" value="PCG75479.1"/>
    <property type="molecule type" value="Genomic_DNA"/>
</dbReference>
<comment type="caution">
    <text evidence="3">The sequence shown here is derived from an EMBL/GenBank/DDBJ whole genome shotgun (WGS) entry which is preliminary data.</text>
</comment>
<dbReference type="PANTHER" id="PTHR33327:SF3">
    <property type="entry name" value="RNA-DIRECTED DNA POLYMERASE"/>
    <property type="match status" value="1"/>
</dbReference>
<dbReference type="PANTHER" id="PTHR33327">
    <property type="entry name" value="ENDONUCLEASE"/>
    <property type="match status" value="1"/>
</dbReference>
<evidence type="ECO:0000259" key="2">
    <source>
        <dbReference type="Pfam" id="PF23055"/>
    </source>
</evidence>
<name>A0A2A4JUK3_HELVI</name>
<evidence type="ECO:0000313" key="3">
    <source>
        <dbReference type="EMBL" id="PCG75479.1"/>
    </source>
</evidence>
<evidence type="ECO:0000256" key="1">
    <source>
        <dbReference type="SAM" id="MobiDB-lite"/>
    </source>
</evidence>
<dbReference type="InterPro" id="IPR055469">
    <property type="entry name" value="DUF7041"/>
</dbReference>
<dbReference type="AlphaFoldDB" id="A0A2A4JUK3"/>
<dbReference type="STRING" id="7102.A0A2A4JUK3"/>
<gene>
    <name evidence="3" type="ORF">B5V51_11604</name>
</gene>
<feature type="region of interest" description="Disordered" evidence="1">
    <location>
        <begin position="220"/>
        <end position="243"/>
    </location>
</feature>
<feature type="domain" description="DUF7041" evidence="2">
    <location>
        <begin position="25"/>
        <end position="106"/>
    </location>
</feature>
<feature type="compositionally biased region" description="Basic residues" evidence="1">
    <location>
        <begin position="231"/>
        <end position="241"/>
    </location>
</feature>